<organism evidence="1 2">
    <name type="scientific">Gemmata palustris</name>
    <dbReference type="NCBI Taxonomy" id="2822762"/>
    <lineage>
        <taxon>Bacteria</taxon>
        <taxon>Pseudomonadati</taxon>
        <taxon>Planctomycetota</taxon>
        <taxon>Planctomycetia</taxon>
        <taxon>Gemmatales</taxon>
        <taxon>Gemmataceae</taxon>
        <taxon>Gemmata</taxon>
    </lineage>
</organism>
<dbReference type="NCBIfam" id="TIGR01563">
    <property type="entry name" value="gp16_SPP1"/>
    <property type="match status" value="1"/>
</dbReference>
<dbReference type="Gene3D" id="2.40.10.270">
    <property type="entry name" value="Bacteriophage SPP1 head-tail adaptor protein"/>
    <property type="match status" value="1"/>
</dbReference>
<proteinExistence type="predicted"/>
<protein>
    <submittedName>
        <fullName evidence="1">Phage head closure protein</fullName>
    </submittedName>
</protein>
<reference evidence="1 2" key="1">
    <citation type="submission" date="2021-04" db="EMBL/GenBank/DDBJ databases">
        <authorList>
            <person name="Ivanova A."/>
        </authorList>
    </citation>
    <scope>NUCLEOTIDE SEQUENCE [LARGE SCALE GENOMIC DNA]</scope>
    <source>
        <strain evidence="1 2">G18</strain>
    </source>
</reference>
<dbReference type="Pfam" id="PF05521">
    <property type="entry name" value="Phage_HCP"/>
    <property type="match status" value="1"/>
</dbReference>
<gene>
    <name evidence="1" type="ORF">J8F10_24110</name>
</gene>
<comment type="caution">
    <text evidence="1">The sequence shown here is derived from an EMBL/GenBank/DDBJ whole genome shotgun (WGS) entry which is preliminary data.</text>
</comment>
<keyword evidence="2" id="KW-1185">Reference proteome</keyword>
<dbReference type="InterPro" id="IPR008767">
    <property type="entry name" value="Phage_SPP1_head-tail_adaptor"/>
</dbReference>
<dbReference type="Proteomes" id="UP000676565">
    <property type="component" value="Unassembled WGS sequence"/>
</dbReference>
<accession>A0ABS5BX79</accession>
<dbReference type="RefSeq" id="WP_210658239.1">
    <property type="nucleotide sequence ID" value="NZ_JAGKQQ010000001.1"/>
</dbReference>
<sequence length="135" mass="15456">MAKCSAPLFAKLDKRVTLQTETQTADGQGGFTTAWSDVVTLWASVEPLKGYERMVAQRLDTHLTHRVTLRYRSEVYTARRLVLEGRVLDIKEVLNENEANRYLKLLCAERLEDRGSWETTPGNWETIDTPWEAIG</sequence>
<dbReference type="InterPro" id="IPR038666">
    <property type="entry name" value="SSP1_head-tail_sf"/>
</dbReference>
<dbReference type="EMBL" id="JAGKQQ010000001">
    <property type="protein sequence ID" value="MBP3958345.1"/>
    <property type="molecule type" value="Genomic_DNA"/>
</dbReference>
<evidence type="ECO:0000313" key="1">
    <source>
        <dbReference type="EMBL" id="MBP3958345.1"/>
    </source>
</evidence>
<evidence type="ECO:0000313" key="2">
    <source>
        <dbReference type="Proteomes" id="UP000676565"/>
    </source>
</evidence>
<name>A0ABS5BX79_9BACT</name>